<dbReference type="FunFam" id="2.40.155.10:FF:000003">
    <property type="entry name" value="Green fluorescent protein"/>
    <property type="match status" value="1"/>
</dbReference>
<dbReference type="InterPro" id="IPR000786">
    <property type="entry name" value="Green_fluorescent_prot"/>
</dbReference>
<keyword evidence="2" id="KW-1185">Reference proteome</keyword>
<dbReference type="EnsemblMetazoa" id="CLYHEMT002108.1">
    <property type="protein sequence ID" value="CLYHEMP002108.1"/>
    <property type="gene ID" value="CLYHEMG002108"/>
</dbReference>
<organism evidence="1 2">
    <name type="scientific">Clytia hemisphaerica</name>
    <dbReference type="NCBI Taxonomy" id="252671"/>
    <lineage>
        <taxon>Eukaryota</taxon>
        <taxon>Metazoa</taxon>
        <taxon>Cnidaria</taxon>
        <taxon>Hydrozoa</taxon>
        <taxon>Hydroidolina</taxon>
        <taxon>Leptothecata</taxon>
        <taxon>Obeliida</taxon>
        <taxon>Clytiidae</taxon>
        <taxon>Clytia</taxon>
    </lineage>
</organism>
<evidence type="ECO:0000313" key="2">
    <source>
        <dbReference type="Proteomes" id="UP000594262"/>
    </source>
</evidence>
<protein>
    <recommendedName>
        <fullName evidence="3">Green fluorescent protein</fullName>
    </recommendedName>
</protein>
<dbReference type="GO" id="GO:0006091">
    <property type="term" value="P:generation of precursor metabolites and energy"/>
    <property type="evidence" value="ECO:0007669"/>
    <property type="project" value="InterPro"/>
</dbReference>
<dbReference type="OrthoDB" id="5974228at2759"/>
<evidence type="ECO:0008006" key="3">
    <source>
        <dbReference type="Google" id="ProtNLM"/>
    </source>
</evidence>
<dbReference type="GeneID" id="136823779"/>
<dbReference type="SUPFAM" id="SSF54511">
    <property type="entry name" value="GFP-like"/>
    <property type="match status" value="1"/>
</dbReference>
<evidence type="ECO:0000313" key="1">
    <source>
        <dbReference type="EnsemblMetazoa" id="CLYHEMP002108.1"/>
    </source>
</evidence>
<dbReference type="Gene3D" id="2.40.155.10">
    <property type="entry name" value="Green fluorescent protein"/>
    <property type="match status" value="2"/>
</dbReference>
<dbReference type="RefSeq" id="XP_066936049.1">
    <property type="nucleotide sequence ID" value="XM_067079948.1"/>
</dbReference>
<reference evidence="1" key="1">
    <citation type="submission" date="2021-01" db="UniProtKB">
        <authorList>
            <consortium name="EnsemblMetazoa"/>
        </authorList>
    </citation>
    <scope>IDENTIFICATION</scope>
</reference>
<sequence length="233" mass="26057">MASAGALLLKQKVPFVMELDGQINEIKFSVRGKGTGDATTGTIDAKFVCTTGELPVPWASISSAMSYGALCFTKYPVNIKDFFKSTLPDGYIQERTISYENDGSWKVRGVITYEHGSIYNRVTLKGEGFKRDGHILQKRYDFCCPNNAVYVLPDKENNGLRVVFNKAFKLKDGGYHCAKHEQQNIPLGGGIVDIPIYHHLHVGNIFSKDLEETRDHLCLIEKLTAIDLETYNN</sequence>
<dbReference type="PRINTS" id="PR01229">
    <property type="entry name" value="GFLUORESCENT"/>
</dbReference>
<dbReference type="InterPro" id="IPR009017">
    <property type="entry name" value="GFP"/>
</dbReference>
<dbReference type="AlphaFoldDB" id="A0A7M5TUN8"/>
<accession>A0A7M5TUN8</accession>
<proteinExistence type="predicted"/>
<dbReference type="Proteomes" id="UP000594262">
    <property type="component" value="Unplaced"/>
</dbReference>
<name>A0A7M5TUN8_9CNID</name>